<dbReference type="OrthoDB" id="427452at2759"/>
<reference evidence="4 5" key="1">
    <citation type="submission" date="2016-06" db="EMBL/GenBank/DDBJ databases">
        <title>The Draft Genome Sequence and Annotation of the Desert Woodrat Neotoma lepida.</title>
        <authorList>
            <person name="Campbell M."/>
            <person name="Oakeson K.F."/>
            <person name="Yandell M."/>
            <person name="Halpert J.R."/>
            <person name="Dearing D."/>
        </authorList>
    </citation>
    <scope>NUCLEOTIDE SEQUENCE [LARGE SCALE GENOMIC DNA]</scope>
    <source>
        <strain evidence="4">417</strain>
        <tissue evidence="4">Liver</tissue>
    </source>
</reference>
<dbReference type="GO" id="GO:0016020">
    <property type="term" value="C:membrane"/>
    <property type="evidence" value="ECO:0007669"/>
    <property type="project" value="UniProtKB-SubCell"/>
</dbReference>
<comment type="caution">
    <text evidence="4">The sequence shown here is derived from an EMBL/GenBank/DDBJ whole genome shotgun (WGS) entry which is preliminary data.</text>
</comment>
<accession>A0A1A6HF75</accession>
<proteinExistence type="predicted"/>
<name>A0A1A6HF75_NEOLE</name>
<evidence type="ECO:0000256" key="3">
    <source>
        <dbReference type="ARBA" id="ARBA00023136"/>
    </source>
</evidence>
<gene>
    <name evidence="4" type="ORF">A6R68_16652</name>
</gene>
<dbReference type="EMBL" id="LZPO01034854">
    <property type="protein sequence ID" value="OBS76896.1"/>
    <property type="molecule type" value="Genomic_DNA"/>
</dbReference>
<dbReference type="Proteomes" id="UP000092124">
    <property type="component" value="Unassembled WGS sequence"/>
</dbReference>
<keyword evidence="2" id="KW-0812">Transmembrane</keyword>
<comment type="subcellular location">
    <subcellularLocation>
        <location evidence="1">Membrane</location>
    </subcellularLocation>
</comment>
<dbReference type="AlphaFoldDB" id="A0A1A6HF75"/>
<evidence type="ECO:0000313" key="4">
    <source>
        <dbReference type="EMBL" id="OBS76896.1"/>
    </source>
</evidence>
<dbReference type="InterPro" id="IPR023395">
    <property type="entry name" value="MCP_dom_sf"/>
</dbReference>
<keyword evidence="3" id="KW-0472">Membrane</keyword>
<dbReference type="STRING" id="56216.A0A1A6HF75"/>
<sequence length="188" mass="21017">MVASLALIEATQKLACPLVPATSQLMLWKRTVHTDVVPLDLFKCHLQVALPKNKGMFNGFSLAPKQNGIHGLAKGPAPVHWLICTSLDFMKFSKLSTCLVRTANSSAHCCFWLLLLVLNSFLKLPQCLWELIKFKFKPFQNMLTIGCSSQNSQREYSKAEQLAVTLVAKYTPESPVVFPPLENPERLC</sequence>
<keyword evidence="5" id="KW-1185">Reference proteome</keyword>
<organism evidence="4 5">
    <name type="scientific">Neotoma lepida</name>
    <name type="common">Desert woodrat</name>
    <dbReference type="NCBI Taxonomy" id="56216"/>
    <lineage>
        <taxon>Eukaryota</taxon>
        <taxon>Metazoa</taxon>
        <taxon>Chordata</taxon>
        <taxon>Craniata</taxon>
        <taxon>Vertebrata</taxon>
        <taxon>Euteleostomi</taxon>
        <taxon>Mammalia</taxon>
        <taxon>Eutheria</taxon>
        <taxon>Euarchontoglires</taxon>
        <taxon>Glires</taxon>
        <taxon>Rodentia</taxon>
        <taxon>Myomorpha</taxon>
        <taxon>Muroidea</taxon>
        <taxon>Cricetidae</taxon>
        <taxon>Neotominae</taxon>
        <taxon>Neotoma</taxon>
    </lineage>
</organism>
<protein>
    <submittedName>
        <fullName evidence="4">Uncharacterized protein</fullName>
    </submittedName>
</protein>
<evidence type="ECO:0000313" key="5">
    <source>
        <dbReference type="Proteomes" id="UP000092124"/>
    </source>
</evidence>
<dbReference type="SUPFAM" id="SSF103506">
    <property type="entry name" value="Mitochondrial carrier"/>
    <property type="match status" value="1"/>
</dbReference>
<evidence type="ECO:0000256" key="1">
    <source>
        <dbReference type="ARBA" id="ARBA00004370"/>
    </source>
</evidence>
<evidence type="ECO:0000256" key="2">
    <source>
        <dbReference type="ARBA" id="ARBA00022692"/>
    </source>
</evidence>